<comment type="caution">
    <text evidence="1">The sequence shown here is derived from an EMBL/GenBank/DDBJ whole genome shotgun (WGS) entry which is preliminary data.</text>
</comment>
<evidence type="ECO:0000313" key="1">
    <source>
        <dbReference type="EMBL" id="GBG15210.1"/>
    </source>
</evidence>
<organism evidence="1 2">
    <name type="scientific">Novimethylophilus kurashikiensis</name>
    <dbReference type="NCBI Taxonomy" id="1825523"/>
    <lineage>
        <taxon>Bacteria</taxon>
        <taxon>Pseudomonadati</taxon>
        <taxon>Pseudomonadota</taxon>
        <taxon>Betaproteobacteria</taxon>
        <taxon>Nitrosomonadales</taxon>
        <taxon>Methylophilaceae</taxon>
        <taxon>Novimethylophilus</taxon>
    </lineage>
</organism>
<name>A0A2R5FAF5_9PROT</name>
<proteinExistence type="predicted"/>
<sequence length="104" mass="11747">MSDQQAVPGQMAKMKPNQAYIKGEIDGVRKYDSDWYTRVKVPQERGDYRFAYIEIRSKQKIGAMGEEFAGLVDVAGMRNDFELKNGPNAGEIVRSATNWLTIAE</sequence>
<keyword evidence="1" id="KW-0540">Nuclease</keyword>
<accession>A0A2R5FAF5</accession>
<keyword evidence="1" id="KW-0378">Hydrolase</keyword>
<dbReference type="AlphaFoldDB" id="A0A2R5FAF5"/>
<evidence type="ECO:0000313" key="2">
    <source>
        <dbReference type="Proteomes" id="UP000245081"/>
    </source>
</evidence>
<keyword evidence="2" id="KW-1185">Reference proteome</keyword>
<protein>
    <submittedName>
        <fullName evidence="1">3'-5' exonuclease</fullName>
    </submittedName>
</protein>
<dbReference type="GO" id="GO:0004527">
    <property type="term" value="F:exonuclease activity"/>
    <property type="evidence" value="ECO:0007669"/>
    <property type="project" value="UniProtKB-KW"/>
</dbReference>
<reference evidence="1 2" key="1">
    <citation type="journal article" date="2018" name="Environ. Microbiol.">
        <title>Isolation and genomic characterization of Novimethylophilus kurashikiensis gen. nov. sp. nov., a new lanthanide-dependent methylotrophic species of Methylophilaceae.</title>
        <authorList>
            <person name="Lv H."/>
            <person name="Sahin N."/>
            <person name="Tani A."/>
        </authorList>
    </citation>
    <scope>NUCLEOTIDE SEQUENCE [LARGE SCALE GENOMIC DNA]</scope>
    <source>
        <strain evidence="1 2">La2-4</strain>
    </source>
</reference>
<dbReference type="RefSeq" id="WP_109016376.1">
    <property type="nucleotide sequence ID" value="NZ_BDOQ01000016.1"/>
</dbReference>
<gene>
    <name evidence="1" type="ORF">NMK_2813</name>
</gene>
<keyword evidence="1" id="KW-0269">Exonuclease</keyword>
<dbReference type="Proteomes" id="UP000245081">
    <property type="component" value="Unassembled WGS sequence"/>
</dbReference>
<dbReference type="EMBL" id="BDOQ01000016">
    <property type="protein sequence ID" value="GBG15210.1"/>
    <property type="molecule type" value="Genomic_DNA"/>
</dbReference>